<feature type="transmembrane region" description="Helical" evidence="10">
    <location>
        <begin position="158"/>
        <end position="179"/>
    </location>
</feature>
<comment type="similarity">
    <text evidence="10">Belongs to the insect chemoreceptor superfamily. Heteromeric odorant receptor channel (TC 1.A.69) family.</text>
</comment>
<gene>
    <name evidence="11" type="primary">5574818</name>
</gene>
<protein>
    <recommendedName>
        <fullName evidence="10">Odorant receptor</fullName>
    </recommendedName>
</protein>
<evidence type="ECO:0000256" key="3">
    <source>
        <dbReference type="ARBA" id="ARBA00022606"/>
    </source>
</evidence>
<evidence type="ECO:0000256" key="1">
    <source>
        <dbReference type="ARBA" id="ARBA00004651"/>
    </source>
</evidence>
<dbReference type="InParanoid" id="A0A6I8U027"/>
<dbReference type="InterPro" id="IPR004117">
    <property type="entry name" value="7tm6_olfct_rcpt"/>
</dbReference>
<dbReference type="Pfam" id="PF02949">
    <property type="entry name" value="7tm_6"/>
    <property type="match status" value="1"/>
</dbReference>
<keyword evidence="2" id="KW-1003">Cell membrane</keyword>
<dbReference type="OrthoDB" id="6604226at2759"/>
<reference evidence="11" key="2">
    <citation type="submission" date="2020-05" db="UniProtKB">
        <authorList>
            <consortium name="EnsemblMetazoa"/>
        </authorList>
    </citation>
    <scope>IDENTIFICATION</scope>
    <source>
        <strain evidence="11">LVP_AGWG</strain>
    </source>
</reference>
<feature type="transmembrane region" description="Helical" evidence="10">
    <location>
        <begin position="37"/>
        <end position="56"/>
    </location>
</feature>
<evidence type="ECO:0000256" key="10">
    <source>
        <dbReference type="RuleBase" id="RU351113"/>
    </source>
</evidence>
<accession>A0A6I8U027</accession>
<keyword evidence="3 10" id="KW-0716">Sensory transduction</keyword>
<dbReference type="GO" id="GO:0005886">
    <property type="term" value="C:plasma membrane"/>
    <property type="evidence" value="ECO:0007669"/>
    <property type="project" value="UniProtKB-SubCell"/>
</dbReference>
<dbReference type="PANTHER" id="PTHR21137">
    <property type="entry name" value="ODORANT RECEPTOR"/>
    <property type="match status" value="1"/>
</dbReference>
<organism evidence="11 12">
    <name type="scientific">Aedes aegypti</name>
    <name type="common">Yellowfever mosquito</name>
    <name type="synonym">Culex aegypti</name>
    <dbReference type="NCBI Taxonomy" id="7159"/>
    <lineage>
        <taxon>Eukaryota</taxon>
        <taxon>Metazoa</taxon>
        <taxon>Ecdysozoa</taxon>
        <taxon>Arthropoda</taxon>
        <taxon>Hexapoda</taxon>
        <taxon>Insecta</taxon>
        <taxon>Pterygota</taxon>
        <taxon>Neoptera</taxon>
        <taxon>Endopterygota</taxon>
        <taxon>Diptera</taxon>
        <taxon>Nematocera</taxon>
        <taxon>Culicoidea</taxon>
        <taxon>Culicidae</taxon>
        <taxon>Culicinae</taxon>
        <taxon>Aedini</taxon>
        <taxon>Aedes</taxon>
        <taxon>Stegomyia</taxon>
    </lineage>
</organism>
<keyword evidence="4 10" id="KW-0812">Transmembrane</keyword>
<dbReference type="AlphaFoldDB" id="A0A6I8U027"/>
<evidence type="ECO:0000256" key="8">
    <source>
        <dbReference type="ARBA" id="ARBA00023170"/>
    </source>
</evidence>
<evidence type="ECO:0000256" key="2">
    <source>
        <dbReference type="ARBA" id="ARBA00022475"/>
    </source>
</evidence>
<evidence type="ECO:0000256" key="9">
    <source>
        <dbReference type="ARBA" id="ARBA00023224"/>
    </source>
</evidence>
<dbReference type="PANTHER" id="PTHR21137:SF35">
    <property type="entry name" value="ODORANT RECEPTOR 19A-RELATED"/>
    <property type="match status" value="1"/>
</dbReference>
<name>A0A6I8U027_AEDAE</name>
<reference evidence="11 12" key="1">
    <citation type="submission" date="2017-06" db="EMBL/GenBank/DDBJ databases">
        <title>Aedes aegypti genome working group (AGWG) sequencing and assembly.</title>
        <authorList>
            <consortium name="Aedes aegypti Genome Working Group (AGWG)"/>
            <person name="Matthews B.J."/>
        </authorList>
    </citation>
    <scope>NUCLEOTIDE SEQUENCE [LARGE SCALE GENOMIC DNA]</scope>
    <source>
        <strain evidence="11 12">LVP_AGWG</strain>
    </source>
</reference>
<dbReference type="SMR" id="A0A6I8U027"/>
<evidence type="ECO:0000313" key="11">
    <source>
        <dbReference type="EnsemblMetazoa" id="AAEL021097-PA"/>
    </source>
</evidence>
<dbReference type="GO" id="GO:0004984">
    <property type="term" value="F:olfactory receptor activity"/>
    <property type="evidence" value="ECO:0007669"/>
    <property type="project" value="InterPro"/>
</dbReference>
<keyword evidence="12" id="KW-1185">Reference proteome</keyword>
<keyword evidence="9 10" id="KW-0807">Transducer</keyword>
<comment type="caution">
    <text evidence="10">Lacks conserved residue(s) required for the propagation of feature annotation.</text>
</comment>
<sequence length="409" mass="47375">MVFSQAYKSQIGKPDAKLAMGLLFRMSNFVRARTPNYRGTFAVFRVFMLICGVNFFDEDFMVGPVNMFRFVGPMLTGYYSLVACLIHLIRYLGDTDVTILSLAAFFAAFEVLIKVGGMALKRKLGARLMNTILEDRSYEDGEVERFTFLKYHTLARKLMYITIISYPFTALMLLSYPVLVGKLDEYVLPVGYSIPFINYKQHPWYTINYLITIVQMAWCTLAFIGCDGPFYLYVCYSSCKLEILKSYTEKIGETNDIEEQRTLMRKIIEIHTQVLEFLRDCSNFYNEIYLTQVLFSIAHICVSLFHVQLKWKNSSYGMLATNVAKMWIFCYCGELVVTKSNELSEAMYTNRWYQLWSKKDLKVIQFMLANAHRNVGFSFGGFGFLSYDAFAEIMKTAYSCNAFLHNMMN</sequence>
<evidence type="ECO:0000313" key="12">
    <source>
        <dbReference type="Proteomes" id="UP000008820"/>
    </source>
</evidence>
<dbReference type="EnsemblMetazoa" id="AAEL021097-RA">
    <property type="protein sequence ID" value="AAEL021097-PA"/>
    <property type="gene ID" value="AAEL021097"/>
</dbReference>
<evidence type="ECO:0000256" key="7">
    <source>
        <dbReference type="ARBA" id="ARBA00023136"/>
    </source>
</evidence>
<keyword evidence="8 10" id="KW-0675">Receptor</keyword>
<dbReference type="Proteomes" id="UP000008820">
    <property type="component" value="Chromosome 3"/>
</dbReference>
<dbReference type="GO" id="GO:0007165">
    <property type="term" value="P:signal transduction"/>
    <property type="evidence" value="ECO:0007669"/>
    <property type="project" value="UniProtKB-KW"/>
</dbReference>
<feature type="transmembrane region" description="Helical" evidence="10">
    <location>
        <begin position="99"/>
        <end position="120"/>
    </location>
</feature>
<proteinExistence type="inferred from homology"/>
<evidence type="ECO:0000256" key="4">
    <source>
        <dbReference type="ARBA" id="ARBA00022692"/>
    </source>
</evidence>
<keyword evidence="5 10" id="KW-0552">Olfaction</keyword>
<keyword evidence="6 10" id="KW-1133">Transmembrane helix</keyword>
<comment type="subcellular location">
    <subcellularLocation>
        <location evidence="1 10">Cell membrane</location>
        <topology evidence="1 10">Multi-pass membrane protein</topology>
    </subcellularLocation>
</comment>
<feature type="transmembrane region" description="Helical" evidence="10">
    <location>
        <begin position="288"/>
        <end position="309"/>
    </location>
</feature>
<keyword evidence="7 10" id="KW-0472">Membrane</keyword>
<dbReference type="GO" id="GO:0005549">
    <property type="term" value="F:odorant binding"/>
    <property type="evidence" value="ECO:0007669"/>
    <property type="project" value="InterPro"/>
</dbReference>
<evidence type="ECO:0000256" key="6">
    <source>
        <dbReference type="ARBA" id="ARBA00022989"/>
    </source>
</evidence>
<evidence type="ECO:0000256" key="5">
    <source>
        <dbReference type="ARBA" id="ARBA00022725"/>
    </source>
</evidence>
<feature type="transmembrane region" description="Helical" evidence="10">
    <location>
        <begin position="68"/>
        <end position="93"/>
    </location>
</feature>